<dbReference type="InterPro" id="IPR001279">
    <property type="entry name" value="Metallo-B-lactamas"/>
</dbReference>
<dbReference type="OrthoDB" id="449487at2759"/>
<dbReference type="AlphaFoldDB" id="A0A017S9D2"/>
<evidence type="ECO:0000313" key="2">
    <source>
        <dbReference type="EMBL" id="EYE92800.1"/>
    </source>
</evidence>
<gene>
    <name evidence="2" type="ORF">EURHEDRAFT_517422</name>
</gene>
<sequence length="251" mass="28082">MEPIIHPAFEQQTSTWQYIVACPRTFQPAIINPVLDYDQTQMSIGTTSADALLDFATSYDYTTTCLETHAHADHLTAAYYIQQKLETKKQNKIKLSIRIKELDNAFDHLFQDDDTFQIGDITGQTLHLPGHTPDHSGYIIGSNVFTGDSIFNSDVGSARCDFPDGDAHALYGFMQKLLSLPDKYKLYTKHENPSSEGNKHVKGNTPKEDFVRCRQERDSGLHEPQASHQVLQVNIRGGKLPLSEDGGVAIE</sequence>
<dbReference type="GO" id="GO:0006749">
    <property type="term" value="P:glutathione metabolic process"/>
    <property type="evidence" value="ECO:0007669"/>
    <property type="project" value="InterPro"/>
</dbReference>
<dbReference type="GO" id="GO:0050313">
    <property type="term" value="F:sulfur dioxygenase activity"/>
    <property type="evidence" value="ECO:0007669"/>
    <property type="project" value="InterPro"/>
</dbReference>
<dbReference type="EMBL" id="KK088435">
    <property type="protein sequence ID" value="EYE92800.1"/>
    <property type="molecule type" value="Genomic_DNA"/>
</dbReference>
<dbReference type="SUPFAM" id="SSF56281">
    <property type="entry name" value="Metallo-hydrolase/oxidoreductase"/>
    <property type="match status" value="1"/>
</dbReference>
<dbReference type="Gene3D" id="3.60.15.10">
    <property type="entry name" value="Ribonuclease Z/Hydroxyacylglutathione hydrolase-like"/>
    <property type="match status" value="1"/>
</dbReference>
<name>A0A017S9D2_ASPRC</name>
<dbReference type="SMART" id="SM00849">
    <property type="entry name" value="Lactamase_B"/>
    <property type="match status" value="1"/>
</dbReference>
<dbReference type="PANTHER" id="PTHR43084:SF8">
    <property type="entry name" value="METALLO-BETA-LACTAMASE SUPERFAMILY PROTEIN"/>
    <property type="match status" value="1"/>
</dbReference>
<dbReference type="InterPro" id="IPR036866">
    <property type="entry name" value="RibonucZ/Hydroxyglut_hydro"/>
</dbReference>
<dbReference type="GO" id="GO:0070813">
    <property type="term" value="P:hydrogen sulfide metabolic process"/>
    <property type="evidence" value="ECO:0007669"/>
    <property type="project" value="TreeGrafter"/>
</dbReference>
<dbReference type="PANTHER" id="PTHR43084">
    <property type="entry name" value="PERSULFIDE DIOXYGENASE ETHE1"/>
    <property type="match status" value="1"/>
</dbReference>
<organism evidence="2 3">
    <name type="scientific">Aspergillus ruber (strain CBS 135680)</name>
    <dbReference type="NCBI Taxonomy" id="1388766"/>
    <lineage>
        <taxon>Eukaryota</taxon>
        <taxon>Fungi</taxon>
        <taxon>Dikarya</taxon>
        <taxon>Ascomycota</taxon>
        <taxon>Pezizomycotina</taxon>
        <taxon>Eurotiomycetes</taxon>
        <taxon>Eurotiomycetidae</taxon>
        <taxon>Eurotiales</taxon>
        <taxon>Aspergillaceae</taxon>
        <taxon>Aspergillus</taxon>
        <taxon>Aspergillus subgen. Aspergillus</taxon>
    </lineage>
</organism>
<evidence type="ECO:0000313" key="3">
    <source>
        <dbReference type="Proteomes" id="UP000019804"/>
    </source>
</evidence>
<proteinExistence type="predicted"/>
<protein>
    <submittedName>
        <fullName evidence="2">Metallo-beta-lactamase superfamily protein</fullName>
    </submittedName>
</protein>
<dbReference type="RefSeq" id="XP_040636488.1">
    <property type="nucleotide sequence ID" value="XM_040786564.1"/>
</dbReference>
<dbReference type="InterPro" id="IPR044528">
    <property type="entry name" value="POD-like_MBL-fold"/>
</dbReference>
<keyword evidence="3" id="KW-1185">Reference proteome</keyword>
<dbReference type="Proteomes" id="UP000019804">
    <property type="component" value="Unassembled WGS sequence"/>
</dbReference>
<evidence type="ECO:0000259" key="1">
    <source>
        <dbReference type="SMART" id="SM00849"/>
    </source>
</evidence>
<dbReference type="InterPro" id="IPR051682">
    <property type="entry name" value="Mito_Persulfide_Diox"/>
</dbReference>
<dbReference type="CDD" id="cd07724">
    <property type="entry name" value="POD-like_MBL-fold"/>
    <property type="match status" value="1"/>
</dbReference>
<reference evidence="3" key="1">
    <citation type="journal article" date="2014" name="Nat. Commun.">
        <title>Genomic adaptations of the halophilic Dead Sea filamentous fungus Eurotium rubrum.</title>
        <authorList>
            <person name="Kis-Papo T."/>
            <person name="Weig A.R."/>
            <person name="Riley R."/>
            <person name="Persoh D."/>
            <person name="Salamov A."/>
            <person name="Sun H."/>
            <person name="Lipzen A."/>
            <person name="Wasser S.P."/>
            <person name="Rambold G."/>
            <person name="Grigoriev I.V."/>
            <person name="Nevo E."/>
        </authorList>
    </citation>
    <scope>NUCLEOTIDE SEQUENCE [LARGE SCALE GENOMIC DNA]</scope>
    <source>
        <strain evidence="3">CBS 135680</strain>
    </source>
</reference>
<dbReference type="STRING" id="1388766.A0A017S9D2"/>
<feature type="domain" description="Metallo-beta-lactamase" evidence="1">
    <location>
        <begin position="38"/>
        <end position="190"/>
    </location>
</feature>
<dbReference type="GeneID" id="63701688"/>
<accession>A0A017S9D2</accession>
<dbReference type="HOGENOM" id="CLU_030571_6_1_1"/>